<evidence type="ECO:0000313" key="18">
    <source>
        <dbReference type="EMBL" id="KAI1241253.1"/>
    </source>
</evidence>
<dbReference type="AlphaFoldDB" id="A0A835P2H7"/>
<keyword evidence="5" id="KW-0547">Nucleotide-binding</keyword>
<feature type="domain" description="RecF/RecN/SMC N-terminal" evidence="16">
    <location>
        <begin position="56"/>
        <end position="993"/>
    </location>
</feature>
<feature type="compositionally biased region" description="Basic and acidic residues" evidence="14">
    <location>
        <begin position="20"/>
        <end position="29"/>
    </location>
</feature>
<dbReference type="GO" id="GO:0035861">
    <property type="term" value="C:site of double-strand break"/>
    <property type="evidence" value="ECO:0007669"/>
    <property type="project" value="TreeGrafter"/>
</dbReference>
<evidence type="ECO:0000256" key="3">
    <source>
        <dbReference type="ARBA" id="ARBA00006793"/>
    </source>
</evidence>
<dbReference type="GO" id="GO:0051276">
    <property type="term" value="P:chromosome organization"/>
    <property type="evidence" value="ECO:0007669"/>
    <property type="project" value="InterPro"/>
</dbReference>
<dbReference type="Gene3D" id="3.40.50.300">
    <property type="entry name" value="P-loop containing nucleotide triphosphate hydrolases"/>
    <property type="match status" value="2"/>
</dbReference>
<evidence type="ECO:0000256" key="9">
    <source>
        <dbReference type="ARBA" id="ARBA00023172"/>
    </source>
</evidence>
<feature type="coiled-coil region" evidence="13">
    <location>
        <begin position="405"/>
        <end position="446"/>
    </location>
</feature>
<evidence type="ECO:0000256" key="15">
    <source>
        <dbReference type="SAM" id="Phobius"/>
    </source>
</evidence>
<proteinExistence type="inferred from homology"/>
<keyword evidence="15" id="KW-0472">Membrane</keyword>
<sequence>MGKRKDESVLNPVSQKRQRKEYTDIHSNESNEEETLELSANGSASSQLPDGEVGIIESIQLKNFMCHSNLGPFQFGSNLNFVIGTNGSGKSSVLTALIVGLGGKATATNRGSSLKMFIQKGETSADISITLRNQGRDAFKPELYGTSITVNQRINQDGSRTCKLKSKSGTIISSKKEELIGILDHFNIQVDNPVSVLTQEMSKQFLQTKNEGDKYKFFMKATQLEQMKEDYSFIGKTKKNTRVQIEQGEERLEELKQLYLEKKEIFKSISFVNDLKNRLKDLKHQMAWAVVSEMEKEIEMLNEGIKAEEGNTELLQKVEECRVKVNEAEKKYKAIQDKLITVSEEAQALHPQCISLKAEVQAKRKAVNETEVSEPEKLERQRRIVYLREQLKAFHDEEIMIGQQVDQFQQAISKCREEHSRLRRERSEVQQALDAQQKHLRDLKDSKTNTLKRFGPHVPAFLEAVEVAHKQGHFRKKPLGPLGALIHPKDPELILAIESCLKGLLQAFCCDNHSDERTLQFLMSKYYTRGHRPQIIVNKFQSKIYDTSQRAVHHPEFPSVLTALEIDNPVVANCLIDMRGIETVLLIKSSRRAREVMQCNRPPKNCKEAFTAEGDQVFERRYYSSNFVRPKFLSQDVEAEISHLDKEIENKRAQLTASQHRLHSIENEIRQNEDHLCGHQRHQKQLQVKVRTANAEIADLENVEEHQSADIHILQDEAEENKGRMESVKQDMQLQSRKLEELKNSLQAAEKKLEEVKEKIHQVEEIAGPIKAELNQAESEVENSKRHLQHYEDKHREHEACINKHKELLVSKGKQLEEKMAKARQIFSERIEVARTVKSLDAEMNRLREKIILESSHRGNRDEIVQQFHYAKERYEDASNKVRNLRRFIAVLDEVMTERLKVYRQFLRSLSMQCKLHFEHLLRVRGCSGHITFDHKNETLSITVQPREEEKAAGSDLRSLSGGERSFSTVCFILSLWNISESPFRCMDEFDVYMLVSRNMSLSVNLRAQTFVQHKNNKSAVTVFVRVLCLRVPIFESSACQTLQETKEHWISKIGMTEMKINKITVCAQNKNKHSLDEEKILNVLLIFLATSYRIFLSVVLFFLLEKTLTFLATLQKKSLFRVRLHFFFVFVLGDFLLLFDLLNIKSTVSFLHKIEGMQMRMQSPDTENKEEYILLSLDSYMLKAQFSFCSKLPREVMDRAQMNSLKSMVPSPFLSKVRKACWANLEASPYGKNCKTK</sequence>
<dbReference type="EMBL" id="JADDUC020000003">
    <property type="protein sequence ID" value="KAI1241253.1"/>
    <property type="molecule type" value="Genomic_DNA"/>
</dbReference>
<dbReference type="Pfam" id="PF02463">
    <property type="entry name" value="SMC_N"/>
    <property type="match status" value="1"/>
</dbReference>
<feature type="region of interest" description="Disordered" evidence="14">
    <location>
        <begin position="1"/>
        <end position="33"/>
    </location>
</feature>
<keyword evidence="9" id="KW-0233">DNA recombination</keyword>
<gene>
    <name evidence="18" type="ORF">IHE44_0009724</name>
    <name evidence="17" type="ORF">IHE44_012304</name>
</gene>
<dbReference type="GO" id="GO:0003697">
    <property type="term" value="F:single-stranded DNA binding"/>
    <property type="evidence" value="ECO:0007669"/>
    <property type="project" value="TreeGrafter"/>
</dbReference>
<dbReference type="GO" id="GO:0030915">
    <property type="term" value="C:Smc5-Smc6 complex"/>
    <property type="evidence" value="ECO:0007669"/>
    <property type="project" value="TreeGrafter"/>
</dbReference>
<feature type="transmembrane region" description="Helical" evidence="15">
    <location>
        <begin position="1125"/>
        <end position="1143"/>
    </location>
</feature>
<dbReference type="SUPFAM" id="SSF52540">
    <property type="entry name" value="P-loop containing nucleoside triphosphate hydrolases"/>
    <property type="match status" value="1"/>
</dbReference>
<dbReference type="Proteomes" id="UP000618051">
    <property type="component" value="Unassembled WGS sequence"/>
</dbReference>
<evidence type="ECO:0000256" key="12">
    <source>
        <dbReference type="ARBA" id="ARBA00069480"/>
    </source>
</evidence>
<evidence type="ECO:0000256" key="6">
    <source>
        <dbReference type="ARBA" id="ARBA00022763"/>
    </source>
</evidence>
<dbReference type="InterPro" id="IPR036277">
    <property type="entry name" value="SMC_hinge_sf"/>
</dbReference>
<dbReference type="GO" id="GO:0003684">
    <property type="term" value="F:damaged DNA binding"/>
    <property type="evidence" value="ECO:0007669"/>
    <property type="project" value="TreeGrafter"/>
</dbReference>
<evidence type="ECO:0000313" key="17">
    <source>
        <dbReference type="EMBL" id="KAG0133027.1"/>
    </source>
</evidence>
<reference evidence="18" key="3">
    <citation type="submission" date="2022-01" db="EMBL/GenBank/DDBJ databases">
        <authorList>
            <person name="Rubenstein D.R."/>
        </authorList>
    </citation>
    <scope>NUCLEOTIDE SEQUENCE</scope>
    <source>
        <strain evidence="18">SS15</strain>
        <tissue evidence="18">Liver</tissue>
    </source>
</reference>
<feature type="coiled-coil region" evidence="13">
    <location>
        <begin position="634"/>
        <end position="794"/>
    </location>
</feature>
<keyword evidence="8 13" id="KW-0175">Coiled coil</keyword>
<dbReference type="Gene3D" id="1.20.5.340">
    <property type="match status" value="1"/>
</dbReference>
<reference evidence="17" key="1">
    <citation type="submission" date="2020-10" db="EMBL/GenBank/DDBJ databases">
        <title>Feather gene expression reveals the developmental basis of iridescence in African starlings.</title>
        <authorList>
            <person name="Rubenstein D.R."/>
        </authorList>
    </citation>
    <scope>NUCLEOTIDE SEQUENCE</scope>
    <source>
        <strain evidence="17">SS15</strain>
        <tissue evidence="17">Liver</tissue>
    </source>
</reference>
<keyword evidence="10" id="KW-0234">DNA repair</keyword>
<comment type="similarity">
    <text evidence="3">Belongs to the SMC family. SMC6 subfamily.</text>
</comment>
<reference evidence="18 19" key="2">
    <citation type="journal article" date="2021" name="J. Hered.">
        <title>Feather Gene Expression Elucidates the Developmental Basis of Plumage Iridescence in African Starlings.</title>
        <authorList>
            <person name="Rubenstein D.R."/>
            <person name="Corvelo A."/>
            <person name="MacManes M.D."/>
            <person name="Maia R."/>
            <person name="Narzisi G."/>
            <person name="Rousaki A."/>
            <person name="Vandenabeele P."/>
            <person name="Shawkey M.D."/>
            <person name="Solomon J."/>
        </authorList>
    </citation>
    <scope>NUCLEOTIDE SEQUENCE [LARGE SCALE GENOMIC DNA]</scope>
    <source>
        <strain evidence="18">SS15</strain>
    </source>
</reference>
<comment type="caution">
    <text evidence="17">The sequence shown here is derived from an EMBL/GenBank/DDBJ whole genome shotgun (WGS) entry which is preliminary data.</text>
</comment>
<evidence type="ECO:0000256" key="1">
    <source>
        <dbReference type="ARBA" id="ARBA00004123"/>
    </source>
</evidence>
<feature type="coiled-coil region" evidence="13">
    <location>
        <begin position="291"/>
        <end position="345"/>
    </location>
</feature>
<feature type="coiled-coil region" evidence="13">
    <location>
        <begin position="238"/>
        <end position="265"/>
    </location>
</feature>
<dbReference type="OrthoDB" id="10072614at2759"/>
<keyword evidence="7" id="KW-0067">ATP-binding</keyword>
<keyword evidence="19" id="KW-1185">Reference proteome</keyword>
<keyword evidence="6" id="KW-0227">DNA damage</keyword>
<evidence type="ECO:0000256" key="4">
    <source>
        <dbReference type="ARBA" id="ARBA00022454"/>
    </source>
</evidence>
<keyword evidence="15" id="KW-0812">Transmembrane</keyword>
<dbReference type="PANTHER" id="PTHR19306">
    <property type="entry name" value="STRUCTURAL MAINTENANCE OF CHROMOSOMES 5,6 SMC5, SMC6"/>
    <property type="match status" value="1"/>
</dbReference>
<feature type="transmembrane region" description="Helical" evidence="15">
    <location>
        <begin position="1081"/>
        <end position="1105"/>
    </location>
</feature>
<dbReference type="FunFam" id="3.40.50.300:FF:000959">
    <property type="entry name" value="structural maintenance of chromosomes protein 6"/>
    <property type="match status" value="1"/>
</dbReference>
<evidence type="ECO:0000256" key="8">
    <source>
        <dbReference type="ARBA" id="ARBA00023054"/>
    </source>
</evidence>
<evidence type="ECO:0000256" key="13">
    <source>
        <dbReference type="SAM" id="Coils"/>
    </source>
</evidence>
<evidence type="ECO:0000256" key="14">
    <source>
        <dbReference type="SAM" id="MobiDB-lite"/>
    </source>
</evidence>
<dbReference type="GO" id="GO:0005634">
    <property type="term" value="C:nucleus"/>
    <property type="evidence" value="ECO:0007669"/>
    <property type="project" value="UniProtKB-SubCell"/>
</dbReference>
<evidence type="ECO:0000313" key="19">
    <source>
        <dbReference type="Proteomes" id="UP000618051"/>
    </source>
</evidence>
<dbReference type="GO" id="GO:0000724">
    <property type="term" value="P:double-strand break repair via homologous recombination"/>
    <property type="evidence" value="ECO:0007669"/>
    <property type="project" value="TreeGrafter"/>
</dbReference>
<dbReference type="PANTHER" id="PTHR19306:SF6">
    <property type="entry name" value="STRUCTURAL MAINTENANCE OF CHROMOSOMES PROTEIN 6"/>
    <property type="match status" value="1"/>
</dbReference>
<comment type="subcellular location">
    <subcellularLocation>
        <location evidence="2">Chromosome</location>
    </subcellularLocation>
    <subcellularLocation>
        <location evidence="1">Nucleus</location>
    </subcellularLocation>
</comment>
<dbReference type="GO" id="GO:0005524">
    <property type="term" value="F:ATP binding"/>
    <property type="evidence" value="ECO:0007669"/>
    <property type="project" value="UniProtKB-KW"/>
</dbReference>
<dbReference type="SUPFAM" id="SSF75553">
    <property type="entry name" value="Smc hinge domain"/>
    <property type="match status" value="1"/>
</dbReference>
<accession>A0A835P2H7</accession>
<keyword evidence="11" id="KW-0539">Nucleus</keyword>
<organism evidence="17">
    <name type="scientific">Lamprotornis superbus</name>
    <dbReference type="NCBI Taxonomy" id="245042"/>
    <lineage>
        <taxon>Eukaryota</taxon>
        <taxon>Metazoa</taxon>
        <taxon>Chordata</taxon>
        <taxon>Craniata</taxon>
        <taxon>Vertebrata</taxon>
        <taxon>Euteleostomi</taxon>
        <taxon>Archelosauria</taxon>
        <taxon>Archosauria</taxon>
        <taxon>Dinosauria</taxon>
        <taxon>Saurischia</taxon>
        <taxon>Theropoda</taxon>
        <taxon>Coelurosauria</taxon>
        <taxon>Aves</taxon>
        <taxon>Neognathae</taxon>
        <taxon>Neoaves</taxon>
        <taxon>Telluraves</taxon>
        <taxon>Australaves</taxon>
        <taxon>Passeriformes</taxon>
        <taxon>Sturnidae</taxon>
        <taxon>Lamprotornis</taxon>
    </lineage>
</organism>
<evidence type="ECO:0000256" key="2">
    <source>
        <dbReference type="ARBA" id="ARBA00004286"/>
    </source>
</evidence>
<dbReference type="InterPro" id="IPR027417">
    <property type="entry name" value="P-loop_NTPase"/>
</dbReference>
<evidence type="ECO:0000256" key="11">
    <source>
        <dbReference type="ARBA" id="ARBA00023242"/>
    </source>
</evidence>
<evidence type="ECO:0000256" key="10">
    <source>
        <dbReference type="ARBA" id="ARBA00023204"/>
    </source>
</evidence>
<evidence type="ECO:0000256" key="5">
    <source>
        <dbReference type="ARBA" id="ARBA00022741"/>
    </source>
</evidence>
<name>A0A835P2H7_9PASS</name>
<keyword evidence="4" id="KW-0158">Chromosome</keyword>
<evidence type="ECO:0000259" key="16">
    <source>
        <dbReference type="Pfam" id="PF02463"/>
    </source>
</evidence>
<protein>
    <recommendedName>
        <fullName evidence="12">Structural maintenance of chromosomes protein 6</fullName>
    </recommendedName>
</protein>
<evidence type="ECO:0000256" key="7">
    <source>
        <dbReference type="ARBA" id="ARBA00022840"/>
    </source>
</evidence>
<dbReference type="EMBL" id="JADDUC010000007">
    <property type="protein sequence ID" value="KAG0133027.1"/>
    <property type="molecule type" value="Genomic_DNA"/>
</dbReference>
<dbReference type="InterPro" id="IPR003395">
    <property type="entry name" value="RecF/RecN/SMC_N"/>
</dbReference>
<keyword evidence="15" id="KW-1133">Transmembrane helix</keyword>